<evidence type="ECO:0000313" key="8">
    <source>
        <dbReference type="EMBL" id="HJH49751.1"/>
    </source>
</evidence>
<name>A0A9D2VXY4_9FIRM</name>
<gene>
    <name evidence="8" type="ORF">K8V39_05740</name>
</gene>
<evidence type="ECO:0000256" key="2">
    <source>
        <dbReference type="ARBA" id="ARBA00010876"/>
    </source>
</evidence>
<evidence type="ECO:0000256" key="1">
    <source>
        <dbReference type="ARBA" id="ARBA00000073"/>
    </source>
</evidence>
<dbReference type="Gene3D" id="3.30.2350.10">
    <property type="entry name" value="Pseudouridine synthase"/>
    <property type="match status" value="1"/>
</dbReference>
<keyword evidence="3 6" id="KW-0413">Isomerase</keyword>
<feature type="domain" description="Pseudouridine synthase RsuA/RluA-like" evidence="7">
    <location>
        <begin position="104"/>
        <end position="259"/>
    </location>
</feature>
<keyword evidence="5" id="KW-0694">RNA-binding</keyword>
<feature type="active site" evidence="4">
    <location>
        <position position="156"/>
    </location>
</feature>
<dbReference type="GO" id="GO:0000455">
    <property type="term" value="P:enzyme-directed rRNA pseudouridine synthesis"/>
    <property type="evidence" value="ECO:0007669"/>
    <property type="project" value="TreeGrafter"/>
</dbReference>
<dbReference type="GO" id="GO:0140098">
    <property type="term" value="F:catalytic activity, acting on RNA"/>
    <property type="evidence" value="ECO:0007669"/>
    <property type="project" value="UniProtKB-ARBA"/>
</dbReference>
<dbReference type="Proteomes" id="UP000813420">
    <property type="component" value="Unassembled WGS sequence"/>
</dbReference>
<dbReference type="PANTHER" id="PTHR21600">
    <property type="entry name" value="MITOCHONDRIAL RNA PSEUDOURIDINE SYNTHASE"/>
    <property type="match status" value="1"/>
</dbReference>
<dbReference type="Pfam" id="PF00849">
    <property type="entry name" value="PseudoU_synth_2"/>
    <property type="match status" value="1"/>
</dbReference>
<evidence type="ECO:0000256" key="5">
    <source>
        <dbReference type="PROSITE-ProRule" id="PRU00182"/>
    </source>
</evidence>
<evidence type="ECO:0000256" key="4">
    <source>
        <dbReference type="PIRSR" id="PIRSR606225-1"/>
    </source>
</evidence>
<dbReference type="NCBIfam" id="TIGR00005">
    <property type="entry name" value="rluA_subfam"/>
    <property type="match status" value="1"/>
</dbReference>
<evidence type="ECO:0000313" key="9">
    <source>
        <dbReference type="Proteomes" id="UP000813420"/>
    </source>
</evidence>
<comment type="caution">
    <text evidence="8">The sequence shown here is derived from an EMBL/GenBank/DDBJ whole genome shotgun (WGS) entry which is preliminary data.</text>
</comment>
<evidence type="ECO:0000259" key="7">
    <source>
        <dbReference type="Pfam" id="PF00849"/>
    </source>
</evidence>
<dbReference type="EC" id="5.4.99.-" evidence="6"/>
<dbReference type="InterPro" id="IPR006145">
    <property type="entry name" value="PsdUridine_synth_RsuA/RluA"/>
</dbReference>
<comment type="similarity">
    <text evidence="2 6">Belongs to the pseudouridine synthase RluA family.</text>
</comment>
<dbReference type="InterPro" id="IPR036986">
    <property type="entry name" value="S4_RNA-bd_sf"/>
</dbReference>
<evidence type="ECO:0000256" key="3">
    <source>
        <dbReference type="ARBA" id="ARBA00023235"/>
    </source>
</evidence>
<dbReference type="AlphaFoldDB" id="A0A9D2VXY4"/>
<proteinExistence type="inferred from homology"/>
<dbReference type="EMBL" id="DYXE01000050">
    <property type="protein sequence ID" value="HJH49751.1"/>
    <property type="molecule type" value="Genomic_DNA"/>
</dbReference>
<evidence type="ECO:0000256" key="6">
    <source>
        <dbReference type="RuleBase" id="RU362028"/>
    </source>
</evidence>
<comment type="catalytic activity">
    <reaction evidence="1 6">
        <text>a uridine in RNA = a pseudouridine in RNA</text>
        <dbReference type="Rhea" id="RHEA:48348"/>
        <dbReference type="Rhea" id="RHEA-COMP:12068"/>
        <dbReference type="Rhea" id="RHEA-COMP:12069"/>
        <dbReference type="ChEBI" id="CHEBI:65314"/>
        <dbReference type="ChEBI" id="CHEBI:65315"/>
    </reaction>
</comment>
<reference evidence="8" key="1">
    <citation type="journal article" date="2021" name="PeerJ">
        <title>Extensive microbial diversity within the chicken gut microbiome revealed by metagenomics and culture.</title>
        <authorList>
            <person name="Gilroy R."/>
            <person name="Ravi A."/>
            <person name="Getino M."/>
            <person name="Pursley I."/>
            <person name="Horton D.L."/>
            <person name="Alikhan N.F."/>
            <person name="Baker D."/>
            <person name="Gharbi K."/>
            <person name="Hall N."/>
            <person name="Watson M."/>
            <person name="Adriaenssens E.M."/>
            <person name="Foster-Nyarko E."/>
            <person name="Jarju S."/>
            <person name="Secka A."/>
            <person name="Antonio M."/>
            <person name="Oren A."/>
            <person name="Chaudhuri R.R."/>
            <person name="La Ragione R."/>
            <person name="Hildebrand F."/>
            <person name="Pallen M.J."/>
        </authorList>
    </citation>
    <scope>NUCLEOTIDE SEQUENCE</scope>
    <source>
        <strain evidence="8">USAMLcec4-12693</strain>
    </source>
</reference>
<dbReference type="PROSITE" id="PS50889">
    <property type="entry name" value="S4"/>
    <property type="match status" value="1"/>
</dbReference>
<dbReference type="PANTHER" id="PTHR21600:SF87">
    <property type="entry name" value="RNA PSEUDOURIDYLATE SYNTHASE DOMAIN-CONTAINING PROTEIN 1"/>
    <property type="match status" value="1"/>
</dbReference>
<reference evidence="8" key="2">
    <citation type="submission" date="2021-09" db="EMBL/GenBank/DDBJ databases">
        <authorList>
            <person name="Gilroy R."/>
        </authorList>
    </citation>
    <scope>NUCLEOTIDE SEQUENCE</scope>
    <source>
        <strain evidence="8">USAMLcec4-12693</strain>
    </source>
</reference>
<protein>
    <recommendedName>
        <fullName evidence="6">Pseudouridine synthase</fullName>
        <ecNumber evidence="6">5.4.99.-</ecNumber>
    </recommendedName>
</protein>
<dbReference type="GO" id="GO:0009982">
    <property type="term" value="F:pseudouridine synthase activity"/>
    <property type="evidence" value="ECO:0007669"/>
    <property type="project" value="InterPro"/>
</dbReference>
<dbReference type="InterPro" id="IPR050188">
    <property type="entry name" value="RluA_PseudoU_synthase"/>
</dbReference>
<dbReference type="InterPro" id="IPR020103">
    <property type="entry name" value="PsdUridine_synth_cat_dom_sf"/>
</dbReference>
<dbReference type="SUPFAM" id="SSF55120">
    <property type="entry name" value="Pseudouridine synthase"/>
    <property type="match status" value="1"/>
</dbReference>
<comment type="function">
    <text evidence="6">Responsible for synthesis of pseudouridine from uracil.</text>
</comment>
<accession>A0A9D2VXY4</accession>
<dbReference type="Gene3D" id="3.10.290.10">
    <property type="entry name" value="RNA-binding S4 domain"/>
    <property type="match status" value="1"/>
</dbReference>
<dbReference type="GO" id="GO:0003723">
    <property type="term" value="F:RNA binding"/>
    <property type="evidence" value="ECO:0007669"/>
    <property type="project" value="UniProtKB-KW"/>
</dbReference>
<dbReference type="CDD" id="cd02869">
    <property type="entry name" value="PseudoU_synth_RluA_like"/>
    <property type="match status" value="1"/>
</dbReference>
<dbReference type="InterPro" id="IPR006225">
    <property type="entry name" value="PsdUridine_synth_RluC/D"/>
</dbReference>
<sequence>MREIIIKENEAGQRLDKFLKKYMKEAPASFFYKMLRKKNIVLNGKKAGGNEKLAVGDRVKLFLSDDTISKFSGEAPEKRKADKEKAGGGAMELPLEIIYEDSQIMLLNKPAGMLSQKAGKTDVSMVEAVQEYLLRSGQITEEELRTFRPSVCNRLDRNTSGLITAGKTLAALQQLSQVFQERTVEKWYLCIVKGCVRESGSIRGFLTKDERTNQVAVGSRGKTAIETDYVPAAWNDEMTLLKVHLITGKTHQIRAHLASIGHPILGDPKYGDSRWNGRYQKKYGICTQMLHAWHLTFPVMEAPLEAVSGHTYEAPVPEKFWQIIKETKWQHGIREALEVQH</sequence>
<organism evidence="8 9">
    <name type="scientific">Merdimonas faecis</name>
    <dbReference type="NCBI Taxonomy" id="1653435"/>
    <lineage>
        <taxon>Bacteria</taxon>
        <taxon>Bacillati</taxon>
        <taxon>Bacillota</taxon>
        <taxon>Clostridia</taxon>
        <taxon>Lachnospirales</taxon>
        <taxon>Lachnospiraceae</taxon>
        <taxon>Merdimonas</taxon>
    </lineage>
</organism>
<dbReference type="RefSeq" id="WP_270644291.1">
    <property type="nucleotide sequence ID" value="NZ_DYXE01000050.1"/>
</dbReference>